<dbReference type="InterPro" id="IPR001204">
    <property type="entry name" value="Phos_transporter"/>
</dbReference>
<keyword evidence="8" id="KW-1185">Reference proteome</keyword>
<keyword evidence="2" id="KW-0813">Transport</keyword>
<proteinExistence type="predicted"/>
<dbReference type="AlphaFoldDB" id="A0A7Z7LGI0"/>
<feature type="transmembrane region" description="Helical" evidence="6">
    <location>
        <begin position="223"/>
        <end position="244"/>
    </location>
</feature>
<evidence type="ECO:0000256" key="3">
    <source>
        <dbReference type="ARBA" id="ARBA00022692"/>
    </source>
</evidence>
<evidence type="ECO:0000313" key="8">
    <source>
        <dbReference type="Proteomes" id="UP000250796"/>
    </source>
</evidence>
<dbReference type="RefSeq" id="WP_169699244.1">
    <property type="nucleotide sequence ID" value="NZ_LS974202.1"/>
</dbReference>
<feature type="transmembrane region" description="Helical" evidence="6">
    <location>
        <begin position="158"/>
        <end position="177"/>
    </location>
</feature>
<dbReference type="GO" id="GO:0005315">
    <property type="term" value="F:phosphate transmembrane transporter activity"/>
    <property type="evidence" value="ECO:0007669"/>
    <property type="project" value="InterPro"/>
</dbReference>
<feature type="transmembrane region" description="Helical" evidence="6">
    <location>
        <begin position="282"/>
        <end position="308"/>
    </location>
</feature>
<keyword evidence="5 6" id="KW-0472">Membrane</keyword>
<evidence type="ECO:0000256" key="1">
    <source>
        <dbReference type="ARBA" id="ARBA00004141"/>
    </source>
</evidence>
<gene>
    <name evidence="7" type="ORF">MESINF_1605</name>
</gene>
<reference evidence="7 8" key="1">
    <citation type="submission" date="2017-01" db="EMBL/GenBank/DDBJ databases">
        <authorList>
            <person name="Erauso G."/>
        </authorList>
    </citation>
    <scope>NUCLEOTIDE SEQUENCE [LARGE SCALE GENOMIC DNA]</scope>
    <source>
        <strain evidence="7">MESINF1</strain>
    </source>
</reference>
<dbReference type="EMBL" id="LS974202">
    <property type="protein sequence ID" value="SSC13049.1"/>
    <property type="molecule type" value="Genomic_DNA"/>
</dbReference>
<evidence type="ECO:0000256" key="4">
    <source>
        <dbReference type="ARBA" id="ARBA00022989"/>
    </source>
</evidence>
<evidence type="ECO:0000256" key="6">
    <source>
        <dbReference type="SAM" id="Phobius"/>
    </source>
</evidence>
<evidence type="ECO:0000256" key="2">
    <source>
        <dbReference type="ARBA" id="ARBA00022448"/>
    </source>
</evidence>
<feature type="transmembrane region" description="Helical" evidence="6">
    <location>
        <begin position="70"/>
        <end position="91"/>
    </location>
</feature>
<dbReference type="KEGG" id="minf:MESINF_1605"/>
<dbReference type="GO" id="GO:0035435">
    <property type="term" value="P:phosphate ion transmembrane transport"/>
    <property type="evidence" value="ECO:0007669"/>
    <property type="project" value="TreeGrafter"/>
</dbReference>
<feature type="transmembrane region" description="Helical" evidence="6">
    <location>
        <begin position="117"/>
        <end position="138"/>
    </location>
</feature>
<dbReference type="Pfam" id="PF01384">
    <property type="entry name" value="PHO4"/>
    <property type="match status" value="1"/>
</dbReference>
<keyword evidence="3 6" id="KW-0812">Transmembrane</keyword>
<dbReference type="PANTHER" id="PTHR11101:SF80">
    <property type="entry name" value="PHOSPHATE TRANSPORTER"/>
    <property type="match status" value="1"/>
</dbReference>
<feature type="transmembrane region" description="Helical" evidence="6">
    <location>
        <begin position="35"/>
        <end position="58"/>
    </location>
</feature>
<comment type="subcellular location">
    <subcellularLocation>
        <location evidence="1">Membrane</location>
        <topology evidence="1">Multi-pass membrane protein</topology>
    </subcellularLocation>
</comment>
<protein>
    <submittedName>
        <fullName evidence="7">Phosphate/sulfate permease</fullName>
    </submittedName>
</protein>
<evidence type="ECO:0000313" key="7">
    <source>
        <dbReference type="EMBL" id="SSC13049.1"/>
    </source>
</evidence>
<keyword evidence="4 6" id="KW-1133">Transmembrane helix</keyword>
<name>A0A7Z7LGI0_9BACT</name>
<feature type="transmembrane region" description="Helical" evidence="6">
    <location>
        <begin position="189"/>
        <end position="211"/>
    </location>
</feature>
<dbReference type="Proteomes" id="UP000250796">
    <property type="component" value="Chromosome MESINF"/>
</dbReference>
<dbReference type="PANTHER" id="PTHR11101">
    <property type="entry name" value="PHOSPHATE TRANSPORTER"/>
    <property type="match status" value="1"/>
</dbReference>
<organism evidence="7 8">
    <name type="scientific">Mesotoga infera</name>
    <dbReference type="NCBI Taxonomy" id="1236046"/>
    <lineage>
        <taxon>Bacteria</taxon>
        <taxon>Thermotogati</taxon>
        <taxon>Thermotogota</taxon>
        <taxon>Thermotogae</taxon>
        <taxon>Kosmotogales</taxon>
        <taxon>Kosmotogaceae</taxon>
        <taxon>Mesotoga</taxon>
    </lineage>
</organism>
<dbReference type="GO" id="GO:0016020">
    <property type="term" value="C:membrane"/>
    <property type="evidence" value="ECO:0007669"/>
    <property type="project" value="UniProtKB-SubCell"/>
</dbReference>
<accession>A0A7Z7LGI0</accession>
<sequence length="311" mass="32226">MFLAVVSAVFFGWALGANDAANVYGTAVASDLVKFKVAVASSVIFILIGAVFAGSRVLETISSLSSQTVFTAVTGTIAAALTMTIMTLLGIPVSSSQAMMGAIFGVGMFQGTADWSIFLKIVVCWVATPVGAAVGSFFLYRIISIVFARIKTKPTQNFALKIGAIAIGAYGSFALGANDVANVIGPFAGIMPVKVAVLMGGISIGLGVITFGKRVMYTVGKQIITLDHFAAVIAVLSMSSIVWMFTLLGIPASTSQAIVGAVVGAGFAGGTKDINLKVLKKIVLGWVQTPLVAGLFSFFLCLLLDLVIKIF</sequence>
<evidence type="ECO:0000256" key="5">
    <source>
        <dbReference type="ARBA" id="ARBA00023136"/>
    </source>
</evidence>